<comment type="cofactor">
    <cofactor evidence="1">
        <name>Zn(2+)</name>
        <dbReference type="ChEBI" id="CHEBI:29105"/>
    </cofactor>
</comment>
<keyword evidence="5" id="KW-0560">Oxidoreductase</keyword>
<proteinExistence type="inferred from homology"/>
<dbReference type="InterPro" id="IPR011032">
    <property type="entry name" value="GroES-like_sf"/>
</dbReference>
<dbReference type="GO" id="GO:0016491">
    <property type="term" value="F:oxidoreductase activity"/>
    <property type="evidence" value="ECO:0007669"/>
    <property type="project" value="UniProtKB-KW"/>
</dbReference>
<dbReference type="SUPFAM" id="SSF50129">
    <property type="entry name" value="GroES-like"/>
    <property type="match status" value="1"/>
</dbReference>
<dbReference type="Gene3D" id="3.90.180.10">
    <property type="entry name" value="Medium-chain alcohol dehydrogenases, catalytic domain"/>
    <property type="match status" value="1"/>
</dbReference>
<evidence type="ECO:0000256" key="3">
    <source>
        <dbReference type="ARBA" id="ARBA00022723"/>
    </source>
</evidence>
<evidence type="ECO:0000256" key="4">
    <source>
        <dbReference type="ARBA" id="ARBA00022833"/>
    </source>
</evidence>
<evidence type="ECO:0000256" key="2">
    <source>
        <dbReference type="ARBA" id="ARBA00008072"/>
    </source>
</evidence>
<dbReference type="eggNOG" id="COG1063">
    <property type="taxonomic scope" value="Bacteria"/>
</dbReference>
<dbReference type="EMBL" id="CP005990">
    <property type="protein sequence ID" value="AGY92320.1"/>
    <property type="molecule type" value="Genomic_DNA"/>
</dbReference>
<evidence type="ECO:0000256" key="1">
    <source>
        <dbReference type="ARBA" id="ARBA00001947"/>
    </source>
</evidence>
<evidence type="ECO:0000313" key="7">
    <source>
        <dbReference type="Proteomes" id="UP000017640"/>
    </source>
</evidence>
<protein>
    <recommendedName>
        <fullName evidence="8">Dehydrogenase</fullName>
    </recommendedName>
</protein>
<dbReference type="SUPFAM" id="SSF51735">
    <property type="entry name" value="NAD(P)-binding Rossmann-fold domains"/>
    <property type="match status" value="1"/>
</dbReference>
<dbReference type="PATRIC" id="fig|1335757.3.peg.1326"/>
<dbReference type="Proteomes" id="UP000017640">
    <property type="component" value="Chromosome"/>
</dbReference>
<keyword evidence="4" id="KW-0862">Zinc</keyword>
<dbReference type="HOGENOM" id="CLU_026673_9_0_6"/>
<reference evidence="6 7" key="1">
    <citation type="journal article" date="2013" name="BMC Genomics">
        <title>Genomes of "Spiribacter", a streamlined, successful halophilic bacterium.</title>
        <authorList>
            <person name="Lopez-Perez M."/>
            <person name="Ghai R."/>
            <person name="Leon M.J."/>
            <person name="Rodriguez-Olmos A."/>
            <person name="Copa-Patino J.L."/>
            <person name="Soliveri J."/>
            <person name="Sanchez-Porro C."/>
            <person name="Ventosa A."/>
            <person name="Rodriguez-Valera F."/>
        </authorList>
    </citation>
    <scope>NUCLEOTIDE SEQUENCE [LARGE SCALE GENOMIC DNA]</scope>
    <source>
        <strain evidence="6 7">UAH-SP71</strain>
    </source>
</reference>
<dbReference type="Gene3D" id="3.40.50.720">
    <property type="entry name" value="NAD(P)-binding Rossmann-like Domain"/>
    <property type="match status" value="1"/>
</dbReference>
<dbReference type="KEGG" id="spiu:SPICUR_06780"/>
<dbReference type="AlphaFoldDB" id="U5T4D8"/>
<sequence length="325" mass="34556">MVTDGQSSWAFWITHPGVGALRAETVSQPQAGELGIRTLHSGISRGTESLVWQGRIPESQYERMRAPFQAGSFPAPVKYGYASVGVVEAGPDAWQGQTVFCLYPHQSRYTVPAAAVQPLPTGLPAERAILAANTETALNICWDAAPRAGERISVIGAGVVGALTAALCAEMPGTEVELVDINPARRTLADPLGVDFAHPDGARRGNDRVIHASGSEDGLALALGVAADEATLVEASWFGDRHPRVPLGEAFHSGRLTLRGSQVGQIPPAMRARWTYARRLGKALALLAGHPQWDCLIDGETAFDQLPEAMADIVNGSGLCHRVNY</sequence>
<keyword evidence="7" id="KW-1185">Reference proteome</keyword>
<dbReference type="STRING" id="1335757.SPICUR_06780"/>
<dbReference type="PANTHER" id="PTHR43350">
    <property type="entry name" value="NAD-DEPENDENT ALCOHOL DEHYDROGENASE"/>
    <property type="match status" value="1"/>
</dbReference>
<dbReference type="CDD" id="cd08255">
    <property type="entry name" value="2-desacetyl-2-hydroxyethyl_bacteriochlorophyllide_like"/>
    <property type="match status" value="1"/>
</dbReference>
<keyword evidence="3" id="KW-0479">Metal-binding</keyword>
<evidence type="ECO:0000313" key="6">
    <source>
        <dbReference type="EMBL" id="AGY92320.1"/>
    </source>
</evidence>
<dbReference type="PANTHER" id="PTHR43350:SF19">
    <property type="entry name" value="D-GULOSIDE 3-DEHYDROGENASE"/>
    <property type="match status" value="1"/>
</dbReference>
<accession>U5T4D8</accession>
<gene>
    <name evidence="6" type="ORF">SPICUR_06780</name>
</gene>
<comment type="similarity">
    <text evidence="2">Belongs to the zinc-containing alcohol dehydrogenase family.</text>
</comment>
<organism evidence="6 7">
    <name type="scientific">Spiribacter curvatus</name>
    <dbReference type="NCBI Taxonomy" id="1335757"/>
    <lineage>
        <taxon>Bacteria</taxon>
        <taxon>Pseudomonadati</taxon>
        <taxon>Pseudomonadota</taxon>
        <taxon>Gammaproteobacteria</taxon>
        <taxon>Chromatiales</taxon>
        <taxon>Ectothiorhodospiraceae</taxon>
        <taxon>Spiribacter</taxon>
    </lineage>
</organism>
<name>U5T4D8_9GAMM</name>
<evidence type="ECO:0000256" key="5">
    <source>
        <dbReference type="ARBA" id="ARBA00023002"/>
    </source>
</evidence>
<dbReference type="GO" id="GO:0046872">
    <property type="term" value="F:metal ion binding"/>
    <property type="evidence" value="ECO:0007669"/>
    <property type="project" value="UniProtKB-KW"/>
</dbReference>
<dbReference type="InterPro" id="IPR036291">
    <property type="entry name" value="NAD(P)-bd_dom_sf"/>
</dbReference>
<evidence type="ECO:0008006" key="8">
    <source>
        <dbReference type="Google" id="ProtNLM"/>
    </source>
</evidence>